<dbReference type="CDD" id="cd09902">
    <property type="entry name" value="H3TH_MKT1"/>
    <property type="match status" value="1"/>
</dbReference>
<comment type="similarity">
    <text evidence="2">Belongs to the XPG/RAD2 endonuclease family.</text>
</comment>
<dbReference type="InterPro" id="IPR022040">
    <property type="entry name" value="MKT1_N"/>
</dbReference>
<evidence type="ECO:0000259" key="3">
    <source>
        <dbReference type="Pfam" id="PF12246"/>
    </source>
</evidence>
<dbReference type="InterPro" id="IPR022039">
    <property type="entry name" value="MKT1_C"/>
</dbReference>
<feature type="domain" description="Post-transcriptional regulator MKT1 N-terminal" evidence="4">
    <location>
        <begin position="361"/>
        <end position="449"/>
    </location>
</feature>
<evidence type="ECO:0000313" key="6">
    <source>
        <dbReference type="Proteomes" id="UP001201980"/>
    </source>
</evidence>
<dbReference type="PRINTS" id="PR00853">
    <property type="entry name" value="XPGRADSUPER"/>
</dbReference>
<evidence type="ECO:0000313" key="5">
    <source>
        <dbReference type="EMBL" id="KAJ2903992.1"/>
    </source>
</evidence>
<evidence type="ECO:0000259" key="4">
    <source>
        <dbReference type="Pfam" id="PF12247"/>
    </source>
</evidence>
<dbReference type="SUPFAM" id="SSF88723">
    <property type="entry name" value="PIN domain-like"/>
    <property type="match status" value="1"/>
</dbReference>
<dbReference type="GO" id="GO:0006417">
    <property type="term" value="P:regulation of translation"/>
    <property type="evidence" value="ECO:0007669"/>
    <property type="project" value="UniProtKB-KW"/>
</dbReference>
<feature type="domain" description="Post-transcriptional regulator MKT1 C-terminal" evidence="3">
    <location>
        <begin position="532"/>
        <end position="777"/>
    </location>
</feature>
<comment type="caution">
    <text evidence="5">The sequence shown here is derived from an EMBL/GenBank/DDBJ whole genome shotgun (WGS) entry which is preliminary data.</text>
</comment>
<dbReference type="InterPro" id="IPR006084">
    <property type="entry name" value="XPG/Rad2"/>
</dbReference>
<reference evidence="5" key="1">
    <citation type="submission" date="2022-07" db="EMBL/GenBank/DDBJ databases">
        <title>Draft genome sequence of Zalerion maritima ATCC 34329, a (micro)plastics degrading marine fungus.</title>
        <authorList>
            <person name="Paco A."/>
            <person name="Goncalves M.F.M."/>
            <person name="Rocha-Santos T.A.P."/>
            <person name="Alves A."/>
        </authorList>
    </citation>
    <scope>NUCLEOTIDE SEQUENCE</scope>
    <source>
        <strain evidence="5">ATCC 34329</strain>
    </source>
</reference>
<name>A0AAD5RTV5_9PEZI</name>
<keyword evidence="1" id="KW-0810">Translation regulation</keyword>
<dbReference type="CDD" id="cd09858">
    <property type="entry name" value="PIN_MKT1"/>
    <property type="match status" value="1"/>
</dbReference>
<dbReference type="Proteomes" id="UP001201980">
    <property type="component" value="Unassembled WGS sequence"/>
</dbReference>
<protein>
    <submittedName>
        <fullName evidence="5">Xpg domain-containing protein</fullName>
    </submittedName>
</protein>
<dbReference type="GO" id="GO:0003730">
    <property type="term" value="F:mRNA 3'-UTR binding"/>
    <property type="evidence" value="ECO:0007669"/>
    <property type="project" value="TreeGrafter"/>
</dbReference>
<dbReference type="InterPro" id="IPR037314">
    <property type="entry name" value="MKT1_H3TH"/>
</dbReference>
<dbReference type="InterPro" id="IPR029060">
    <property type="entry name" value="PIN-like_dom_sf"/>
</dbReference>
<sequence>MATDGRASWGAGGPYNYDAFLVTAFPCLASQSPSYSIPKYWANSRLCPALSEDPWINSQSAQYDLSELEGTAIAVDATYYLQLFLDNPPFHEPLLPALGGLTGIQNHITKDLDQWAAAKIVPFMIFDGQPIKGQEELATRRALQAVDKTDKAWRLYFSGQAEQAVQTFGANGGAYRTQALYPLLQNILRERGLHFLVPPYNSAAQIAYFDMIDSDQCAGIMGSQELLLYPIKDCVIRSIDWENKTVSAISRKSIVKTLNVSESMFIDALLMTGTSFLPTFPALLDHNINPRQPFTITDAINMLRTSEKSVTNACAAFNDILTREDPNWLDKYHKARMAVHHFIYISEEGEAKVNDAEHLTGDNHEYLGLQLPLELFHYLNRALISPRVLSWITHSQIIIQPTLDGEKTTEYKNLITKQLVPLKEKTIGLIIPPLHRGLQHKDITLKVWFDEKYSHTIYHGNIQSSSSHEAASWNVKEATIRSIFPGAKLGSLAFEVTALQNPKLVAQTIAEPKTKIKGLDSADIVCSVALWRFLHLREYVDGKHELTIWGKALATAMSALTPTVEMHPEIPNLYESILIAFELIRFELLNSRNRHEELHGLPINGTEDDKSAVLLISRCATLLKLRHEANGYTGPLSKNLLTFHSLSQAVREANRDLLETVLATMFLCAQSKRDREDYLEISHRLPFTSDPDVALGIAVKTFLDELPSVSTLEERQDRALDFPTKFVPFAIDFMGDLKICFAFVEALYKGVKTLDQDSTPIATIDRNTWDKTHKYIESRTL</sequence>
<organism evidence="5 6">
    <name type="scientific">Zalerion maritima</name>
    <dbReference type="NCBI Taxonomy" id="339359"/>
    <lineage>
        <taxon>Eukaryota</taxon>
        <taxon>Fungi</taxon>
        <taxon>Dikarya</taxon>
        <taxon>Ascomycota</taxon>
        <taxon>Pezizomycotina</taxon>
        <taxon>Sordariomycetes</taxon>
        <taxon>Lulworthiomycetidae</taxon>
        <taxon>Lulworthiales</taxon>
        <taxon>Lulworthiaceae</taxon>
        <taxon>Zalerion</taxon>
    </lineage>
</organism>
<gene>
    <name evidence="5" type="ORF">MKZ38_009047</name>
</gene>
<keyword evidence="6" id="KW-1185">Reference proteome</keyword>
<dbReference type="PANTHER" id="PTHR11081:SF32">
    <property type="entry name" value="POST-TRANSCRIPTIONAL REGULATOR MKT1"/>
    <property type="match status" value="1"/>
</dbReference>
<dbReference type="PANTHER" id="PTHR11081">
    <property type="entry name" value="FLAP ENDONUCLEASE FAMILY MEMBER"/>
    <property type="match status" value="1"/>
</dbReference>
<dbReference type="Gene3D" id="3.40.50.1010">
    <property type="entry name" value="5'-nuclease"/>
    <property type="match status" value="1"/>
</dbReference>
<proteinExistence type="inferred from homology"/>
<evidence type="ECO:0000256" key="1">
    <source>
        <dbReference type="ARBA" id="ARBA00022845"/>
    </source>
</evidence>
<dbReference type="AlphaFoldDB" id="A0AAD5RTV5"/>
<evidence type="ECO:0000256" key="2">
    <source>
        <dbReference type="ARBA" id="ARBA00024023"/>
    </source>
</evidence>
<accession>A0AAD5RTV5</accession>
<dbReference type="Pfam" id="PF12247">
    <property type="entry name" value="MKT1_N"/>
    <property type="match status" value="1"/>
</dbReference>
<dbReference type="EMBL" id="JAKWBI020000065">
    <property type="protein sequence ID" value="KAJ2903992.1"/>
    <property type="molecule type" value="Genomic_DNA"/>
</dbReference>
<dbReference type="Pfam" id="PF12246">
    <property type="entry name" value="MKT1_C"/>
    <property type="match status" value="1"/>
</dbReference>